<accession>A0A7S6UHC6</accession>
<organism evidence="1 2">
    <name type="scientific">Novilysobacter ciconiae</name>
    <dbReference type="NCBI Taxonomy" id="2781022"/>
    <lineage>
        <taxon>Bacteria</taxon>
        <taxon>Pseudomonadati</taxon>
        <taxon>Pseudomonadota</taxon>
        <taxon>Gammaproteobacteria</taxon>
        <taxon>Lysobacterales</taxon>
        <taxon>Lysobacteraceae</taxon>
        <taxon>Novilysobacter</taxon>
    </lineage>
</organism>
<protein>
    <submittedName>
        <fullName evidence="1">Uncharacterized protein</fullName>
    </submittedName>
</protein>
<name>A0A7S6UHC6_9GAMM</name>
<dbReference type="RefSeq" id="WP_193986658.1">
    <property type="nucleotide sequence ID" value="NZ_CP063656.1"/>
</dbReference>
<reference evidence="1 2" key="1">
    <citation type="submission" date="2020-10" db="EMBL/GenBank/DDBJ databases">
        <title>complete genome sequencing of Lysobacter sp. H21R20.</title>
        <authorList>
            <person name="Bae J.-W."/>
            <person name="Lee S.-Y."/>
        </authorList>
    </citation>
    <scope>NUCLEOTIDE SEQUENCE [LARGE SCALE GENOMIC DNA]</scope>
    <source>
        <strain evidence="1 2">H21R20</strain>
    </source>
</reference>
<evidence type="ECO:0000313" key="1">
    <source>
        <dbReference type="EMBL" id="QOW20336.1"/>
    </source>
</evidence>
<dbReference type="AlphaFoldDB" id="A0A7S6UHC6"/>
<dbReference type="Proteomes" id="UP000594059">
    <property type="component" value="Chromosome"/>
</dbReference>
<dbReference type="EMBL" id="CP063656">
    <property type="protein sequence ID" value="QOW20336.1"/>
    <property type="molecule type" value="Genomic_DNA"/>
</dbReference>
<proteinExistence type="predicted"/>
<evidence type="ECO:0000313" key="2">
    <source>
        <dbReference type="Proteomes" id="UP000594059"/>
    </source>
</evidence>
<dbReference type="KEGG" id="lcic:INQ41_04735"/>
<sequence>MDTATGLHTVIEGTDASWLDEFDSALLAEARCSPLGRRLLARTLARGAASTLLAPAPKPALDRVVARWSPEKLRSLVRNIGVLAFAPAIRSEVGREPVRRLKLALDKRYLLALDRNVWDGEVPRDVQLRLQQAMRTALEETDATPGLLSLFDRHGCAELRSWAHPRDPAFTEWLALLHPREQALPPTHLPPSAVQQLYSVHAGN</sequence>
<gene>
    <name evidence="1" type="ORF">INQ41_04735</name>
</gene>
<keyword evidence="2" id="KW-1185">Reference proteome</keyword>